<dbReference type="InterPro" id="IPR001810">
    <property type="entry name" value="F-box_dom"/>
</dbReference>
<evidence type="ECO:0000313" key="3">
    <source>
        <dbReference type="EMBL" id="CAF1254729.1"/>
    </source>
</evidence>
<evidence type="ECO:0000313" key="4">
    <source>
        <dbReference type="Proteomes" id="UP000663828"/>
    </source>
</evidence>
<proteinExistence type="predicted"/>
<dbReference type="SUPFAM" id="SSF52047">
    <property type="entry name" value="RNI-like"/>
    <property type="match status" value="1"/>
</dbReference>
<dbReference type="InterPro" id="IPR032675">
    <property type="entry name" value="LRR_dom_sf"/>
</dbReference>
<dbReference type="EMBL" id="CAJNOJ010000182">
    <property type="protein sequence ID" value="CAF1254729.1"/>
    <property type="molecule type" value="Genomic_DNA"/>
</dbReference>
<dbReference type="Gene3D" id="3.80.10.10">
    <property type="entry name" value="Ribonuclease Inhibitor"/>
    <property type="match status" value="1"/>
</dbReference>
<keyword evidence="4" id="KW-1185">Reference proteome</keyword>
<protein>
    <recommendedName>
        <fullName evidence="1">F-box domain-containing protein</fullName>
    </recommendedName>
</protein>
<dbReference type="AlphaFoldDB" id="A0A815AEM5"/>
<gene>
    <name evidence="3" type="ORF">EDS130_LOCUS28180</name>
    <name evidence="2" type="ORF">XAT740_LOCUS873</name>
</gene>
<evidence type="ECO:0000313" key="5">
    <source>
        <dbReference type="Proteomes" id="UP000663852"/>
    </source>
</evidence>
<organism evidence="3 5">
    <name type="scientific">Adineta ricciae</name>
    <name type="common">Rotifer</name>
    <dbReference type="NCBI Taxonomy" id="249248"/>
    <lineage>
        <taxon>Eukaryota</taxon>
        <taxon>Metazoa</taxon>
        <taxon>Spiralia</taxon>
        <taxon>Gnathifera</taxon>
        <taxon>Rotifera</taxon>
        <taxon>Eurotatoria</taxon>
        <taxon>Bdelloidea</taxon>
        <taxon>Adinetida</taxon>
        <taxon>Adinetidae</taxon>
        <taxon>Adineta</taxon>
    </lineage>
</organism>
<accession>A0A815AEM5</accession>
<reference evidence="3" key="1">
    <citation type="submission" date="2021-02" db="EMBL/GenBank/DDBJ databases">
        <authorList>
            <person name="Nowell W R."/>
        </authorList>
    </citation>
    <scope>NUCLEOTIDE SEQUENCE</scope>
</reference>
<sequence length="310" mass="36514">MNSTIETFPNELFIELFGYLSAYDLYGAFYNLNSRLNLLINSFQHLHLTLEEDWDNRPRTTPFFSSRVRILTVNHDEEIDLSAYKNLRSLKLSRPTEAQCNVIQPYVLPYLECLSISNFFFSDHTQQLSRLIFSPAFPHLRSCQIDRITFDDNHMNSSLSLRHLTITPSTWKVNNYEHIFSSCPNLTHIRIIRLRDLSFKLPSACSVPAQQSISSLYVRFYSLGSDWYEHMQWLLTILPHLETFQLIIDQNEFTANFSFDLFTRLLTTYVPNLVHLRIKLPLTLDFSKHAHRIEQLHSLFPKVQFSHFSK</sequence>
<feature type="domain" description="F-box" evidence="1">
    <location>
        <begin position="2"/>
        <end position="57"/>
    </location>
</feature>
<dbReference type="PROSITE" id="PS50181">
    <property type="entry name" value="FBOX"/>
    <property type="match status" value="1"/>
</dbReference>
<name>A0A815AEM5_ADIRI</name>
<comment type="caution">
    <text evidence="3">The sequence shown here is derived from an EMBL/GenBank/DDBJ whole genome shotgun (WGS) entry which is preliminary data.</text>
</comment>
<dbReference type="Proteomes" id="UP000663852">
    <property type="component" value="Unassembled WGS sequence"/>
</dbReference>
<dbReference type="OrthoDB" id="9984627at2759"/>
<dbReference type="Proteomes" id="UP000663828">
    <property type="component" value="Unassembled WGS sequence"/>
</dbReference>
<dbReference type="EMBL" id="CAJNOR010000025">
    <property type="protein sequence ID" value="CAF0759815.1"/>
    <property type="molecule type" value="Genomic_DNA"/>
</dbReference>
<evidence type="ECO:0000259" key="1">
    <source>
        <dbReference type="PROSITE" id="PS50181"/>
    </source>
</evidence>
<evidence type="ECO:0000313" key="2">
    <source>
        <dbReference type="EMBL" id="CAF0759815.1"/>
    </source>
</evidence>